<feature type="compositionally biased region" description="Basic and acidic residues" evidence="1">
    <location>
        <begin position="160"/>
        <end position="170"/>
    </location>
</feature>
<feature type="region of interest" description="Disordered" evidence="1">
    <location>
        <begin position="1"/>
        <end position="55"/>
    </location>
</feature>
<feature type="compositionally biased region" description="Basic and acidic residues" evidence="1">
    <location>
        <begin position="193"/>
        <end position="202"/>
    </location>
</feature>
<protein>
    <submittedName>
        <fullName evidence="2">Uncharacterized protein</fullName>
    </submittedName>
</protein>
<organism evidence="2 3">
    <name type="scientific">Clavibacter michiganensis</name>
    <dbReference type="NCBI Taxonomy" id="28447"/>
    <lineage>
        <taxon>Bacteria</taxon>
        <taxon>Bacillati</taxon>
        <taxon>Actinomycetota</taxon>
        <taxon>Actinomycetes</taxon>
        <taxon>Micrococcales</taxon>
        <taxon>Microbacteriaceae</taxon>
        <taxon>Clavibacter</taxon>
    </lineage>
</organism>
<name>A0A251XU12_9MICO</name>
<feature type="region of interest" description="Disordered" evidence="1">
    <location>
        <begin position="147"/>
        <end position="266"/>
    </location>
</feature>
<proteinExistence type="predicted"/>
<dbReference type="AlphaFoldDB" id="A0A251XU12"/>
<sequence>MLDDDERGARRRDDRLDGAPHLADALGVEVRGRLVEEEEPRAHGEHAGEGEPLLLAAGERRRGPVEGDVEAHRVEGGADAGPDLLTRDAEVLAAERHVVADTGEDHLRVRILQHEPGAAPETRRVPAVDAERPAGLALVVAAEHARERVHEGRLAGTGRAEQEHALPRLDDEVDVPDRPGAAAGVPPAPALRADGRPADRTRGHPVRQVDAGGRGTASRPPHGQTRAAVSRPEAKRESAPVRASARATSHERRPAMTAPETSAAIV</sequence>
<accession>A0A251XU12</accession>
<feature type="compositionally biased region" description="Basic and acidic residues" evidence="1">
    <location>
        <begin position="30"/>
        <end position="49"/>
    </location>
</feature>
<dbReference type="EMBL" id="MDHJ01000001">
    <property type="protein sequence ID" value="OUE08779.1"/>
    <property type="molecule type" value="Genomic_DNA"/>
</dbReference>
<evidence type="ECO:0000313" key="2">
    <source>
        <dbReference type="EMBL" id="OUE08779.1"/>
    </source>
</evidence>
<dbReference type="AntiFam" id="ANF00142">
    <property type="entry name" value="Shadow ORF (opposite yadG)"/>
</dbReference>
<comment type="caution">
    <text evidence="2">The sequence shown here is derived from an EMBL/GenBank/DDBJ whole genome shotgun (WGS) entry which is preliminary data.</text>
</comment>
<dbReference type="Proteomes" id="UP000195106">
    <property type="component" value="Unassembled WGS sequence"/>
</dbReference>
<evidence type="ECO:0000256" key="1">
    <source>
        <dbReference type="SAM" id="MobiDB-lite"/>
    </source>
</evidence>
<feature type="compositionally biased region" description="Basic and acidic residues" evidence="1">
    <location>
        <begin position="7"/>
        <end position="18"/>
    </location>
</feature>
<reference evidence="2 3" key="1">
    <citation type="submission" date="2016-08" db="EMBL/GenBank/DDBJ databases">
        <title>Genome sequence of Clavibacter michiganensis spp. strain CASJ009.</title>
        <authorList>
            <person name="Thapa S.P."/>
            <person name="Coaker G."/>
        </authorList>
    </citation>
    <scope>NUCLEOTIDE SEQUENCE [LARGE SCALE GENOMIC DNA]</scope>
    <source>
        <strain evidence="2">CASJ009</strain>
    </source>
</reference>
<evidence type="ECO:0000313" key="3">
    <source>
        <dbReference type="Proteomes" id="UP000195106"/>
    </source>
</evidence>
<gene>
    <name evidence="2" type="ORF">CMsap09_07510</name>
</gene>
<dbReference type="AntiFam" id="ANF00095">
    <property type="entry name" value="Shadow ORF (opposite ABC transporters)"/>
</dbReference>